<reference evidence="3" key="1">
    <citation type="journal article" date="2019" name="Int. J. Syst. Evol. Microbiol.">
        <title>The Global Catalogue of Microorganisms (GCM) 10K type strain sequencing project: providing services to taxonomists for standard genome sequencing and annotation.</title>
        <authorList>
            <consortium name="The Broad Institute Genomics Platform"/>
            <consortium name="The Broad Institute Genome Sequencing Center for Infectious Disease"/>
            <person name="Wu L."/>
            <person name="Ma J."/>
        </authorList>
    </citation>
    <scope>NUCLEOTIDE SEQUENCE [LARGE SCALE GENOMIC DNA]</scope>
    <source>
        <strain evidence="3">NBRC 105857</strain>
    </source>
</reference>
<evidence type="ECO:0000313" key="2">
    <source>
        <dbReference type="EMBL" id="GLR25009.1"/>
    </source>
</evidence>
<evidence type="ECO:0000313" key="3">
    <source>
        <dbReference type="Proteomes" id="UP001156664"/>
    </source>
</evidence>
<dbReference type="EMBL" id="BSOJ01000001">
    <property type="protein sequence ID" value="GLR25009.1"/>
    <property type="molecule type" value="Genomic_DNA"/>
</dbReference>
<comment type="caution">
    <text evidence="2">The sequence shown here is derived from an EMBL/GenBank/DDBJ whole genome shotgun (WGS) entry which is preliminary data.</text>
</comment>
<name>A0ABQ5YQ78_9BURK</name>
<feature type="region of interest" description="Disordered" evidence="1">
    <location>
        <begin position="264"/>
        <end position="304"/>
    </location>
</feature>
<sequence length="304" mass="32836">MQTILPVLVDFVKTAYRVADMPNPDFDPQATVPVSRYLFRESTRFTDKPSHAGLAALRQQGISAQFALHQPGFWRAMVQSIEGIPLHSIKCLNAAALIGEKIRSSPAGENIHVYQAGIKDADHHIVIVTSTPIACSPGDVVSADSLPADAVIVDAWTHFLREDNKIEVLPQLGIVGQEVVRYALGATPCDSITSFLASGMLSSVRNNDLVAIESPGSGFQTTQLNLFCELPPFVHHDEGAAHPTELLDDVSENTVVAFEPDDASMNTLERTESEAESSLAPEVSDSAVIISEQGHSRTPLDKMD</sequence>
<gene>
    <name evidence="2" type="ORF">GCM10007875_00960</name>
</gene>
<organism evidence="2 3">
    <name type="scientific">Limnobacter litoralis</name>
    <dbReference type="NCBI Taxonomy" id="481366"/>
    <lineage>
        <taxon>Bacteria</taxon>
        <taxon>Pseudomonadati</taxon>
        <taxon>Pseudomonadota</taxon>
        <taxon>Betaproteobacteria</taxon>
        <taxon>Burkholderiales</taxon>
        <taxon>Burkholderiaceae</taxon>
        <taxon>Limnobacter</taxon>
    </lineage>
</organism>
<accession>A0ABQ5YQ78</accession>
<keyword evidence="3" id="KW-1185">Reference proteome</keyword>
<evidence type="ECO:0000256" key="1">
    <source>
        <dbReference type="SAM" id="MobiDB-lite"/>
    </source>
</evidence>
<dbReference type="Proteomes" id="UP001156664">
    <property type="component" value="Unassembled WGS sequence"/>
</dbReference>
<protein>
    <submittedName>
        <fullName evidence="2">Uncharacterized protein</fullName>
    </submittedName>
</protein>
<proteinExistence type="predicted"/>
<feature type="compositionally biased region" description="Basic and acidic residues" evidence="1">
    <location>
        <begin position="294"/>
        <end position="304"/>
    </location>
</feature>